<gene>
    <name evidence="1" type="ORF">HUW48_22360</name>
</gene>
<name>A0A7L7LCM7_9BACT</name>
<evidence type="ECO:0000313" key="1">
    <source>
        <dbReference type="EMBL" id="QMU30596.1"/>
    </source>
</evidence>
<dbReference type="EMBL" id="CP055153">
    <property type="protein sequence ID" value="QMU30596.1"/>
    <property type="molecule type" value="Genomic_DNA"/>
</dbReference>
<protein>
    <submittedName>
        <fullName evidence="1">Uncharacterized protein</fullName>
    </submittedName>
</protein>
<dbReference type="Proteomes" id="UP000514509">
    <property type="component" value="Chromosome"/>
</dbReference>
<keyword evidence="2" id="KW-1185">Reference proteome</keyword>
<sequence length="130" mass="15415">MFAFIYADLQFQPIFPYQKPLLIKVKNYFPKVDCLDVDSFSEEFLITHTCQVTQQAERCSIYFNCPEPDISLGATIRLAEVLIRRQQQSLVILQGEHQRLERLLTNRTQLTFFKNPEEQLLFQNLEDFYS</sequence>
<accession>A0A7L7LCM7</accession>
<proteinExistence type="predicted"/>
<dbReference type="RefSeq" id="WP_182413042.1">
    <property type="nucleotide sequence ID" value="NZ_CP055153.1"/>
</dbReference>
<dbReference type="AlphaFoldDB" id="A0A7L7LCM7"/>
<dbReference type="KEGG" id="add:HUW48_22360"/>
<evidence type="ECO:0000313" key="2">
    <source>
        <dbReference type="Proteomes" id="UP000514509"/>
    </source>
</evidence>
<reference evidence="1 2" key="1">
    <citation type="submission" date="2020-08" db="EMBL/GenBank/DDBJ databases">
        <title>Adhaeribacter dokdonensis sp. nov., isolated from the rhizosphere of Elymus tsukushiensis, a plant native to the Dokdo Islands, Republic of Korea.</title>
        <authorList>
            <person name="Ghim S.Y."/>
        </authorList>
    </citation>
    <scope>NUCLEOTIDE SEQUENCE [LARGE SCALE GENOMIC DNA]</scope>
    <source>
        <strain evidence="1 2">KUDC8001</strain>
    </source>
</reference>
<organism evidence="1 2">
    <name type="scientific">Adhaeribacter radiodurans</name>
    <dbReference type="NCBI Taxonomy" id="2745197"/>
    <lineage>
        <taxon>Bacteria</taxon>
        <taxon>Pseudomonadati</taxon>
        <taxon>Bacteroidota</taxon>
        <taxon>Cytophagia</taxon>
        <taxon>Cytophagales</taxon>
        <taxon>Hymenobacteraceae</taxon>
        <taxon>Adhaeribacter</taxon>
    </lineage>
</organism>